<reference evidence="9 10" key="1">
    <citation type="submission" date="2017-02" db="EMBL/GenBank/DDBJ databases">
        <authorList>
            <person name="Peterson S.W."/>
        </authorList>
    </citation>
    <scope>NUCLEOTIDE SEQUENCE [LARGE SCALE GENOMIC DNA]</scope>
    <source>
        <strain evidence="9 10">2B3F</strain>
    </source>
</reference>
<dbReference type="Pfam" id="PF12698">
    <property type="entry name" value="ABC2_membrane_3"/>
    <property type="match status" value="1"/>
</dbReference>
<keyword evidence="2" id="KW-1003">Cell membrane</keyword>
<feature type="transmembrane region" description="Helical" evidence="7">
    <location>
        <begin position="262"/>
        <end position="285"/>
    </location>
</feature>
<dbReference type="RefSeq" id="WP_087134385.1">
    <property type="nucleotide sequence ID" value="NZ_FUKP01000063.1"/>
</dbReference>
<dbReference type="AlphaFoldDB" id="A0A1R4JL83"/>
<evidence type="ECO:0000256" key="3">
    <source>
        <dbReference type="ARBA" id="ARBA00022692"/>
    </source>
</evidence>
<dbReference type="PANTHER" id="PTHR30294">
    <property type="entry name" value="MEMBRANE COMPONENT OF ABC TRANSPORTER YHHJ-RELATED"/>
    <property type="match status" value="1"/>
</dbReference>
<gene>
    <name evidence="9" type="ORF">FM125_09125</name>
</gene>
<dbReference type="GO" id="GO:0005886">
    <property type="term" value="C:plasma membrane"/>
    <property type="evidence" value="ECO:0007669"/>
    <property type="project" value="UniProtKB-SubCell"/>
</dbReference>
<dbReference type="GO" id="GO:0140359">
    <property type="term" value="F:ABC-type transporter activity"/>
    <property type="evidence" value="ECO:0007669"/>
    <property type="project" value="InterPro"/>
</dbReference>
<evidence type="ECO:0000256" key="7">
    <source>
        <dbReference type="SAM" id="Phobius"/>
    </source>
</evidence>
<evidence type="ECO:0000256" key="1">
    <source>
        <dbReference type="ARBA" id="ARBA00004651"/>
    </source>
</evidence>
<feature type="transmembrane region" description="Helical" evidence="7">
    <location>
        <begin position="228"/>
        <end position="250"/>
    </location>
</feature>
<evidence type="ECO:0000256" key="4">
    <source>
        <dbReference type="ARBA" id="ARBA00022989"/>
    </source>
</evidence>
<feature type="transmembrane region" description="Helical" evidence="7">
    <location>
        <begin position="175"/>
        <end position="194"/>
    </location>
</feature>
<dbReference type="Proteomes" id="UP000196230">
    <property type="component" value="Unassembled WGS sequence"/>
</dbReference>
<evidence type="ECO:0000313" key="10">
    <source>
        <dbReference type="Proteomes" id="UP000196230"/>
    </source>
</evidence>
<organism evidence="9 10">
    <name type="scientific">Micrococcus lylae</name>
    <dbReference type="NCBI Taxonomy" id="1273"/>
    <lineage>
        <taxon>Bacteria</taxon>
        <taxon>Bacillati</taxon>
        <taxon>Actinomycetota</taxon>
        <taxon>Actinomycetes</taxon>
        <taxon>Micrococcales</taxon>
        <taxon>Micrococcaceae</taxon>
        <taxon>Micrococcus</taxon>
    </lineage>
</organism>
<feature type="compositionally biased region" description="Polar residues" evidence="6">
    <location>
        <begin position="1"/>
        <end position="10"/>
    </location>
</feature>
<keyword evidence="3 7" id="KW-0812">Transmembrane</keyword>
<sequence>MNASTQNQILTHDDRPAAGGTGTSGAGTQAGRTPFWTAVGLVAGREMKVKMMSKAFVVTTAIMLGLLLLAVLVAPRLGEFFGGDDAGEKVAVTAETSQAVGALGDAYDPQTVDSVDAAKEAVRAGDVEAAVIPDEAGPAGIAVLGLDSAPTALVEALSVSPSVELLDPNAPNPGLQYLIAFGFGIVFFMIAITYGQQIAVSVIEEKQSRVVEILLAAIPAKAMMAGKVIGNSAMALFQVALIAGVLLLGMQVNDAVLPLDGLGAPILWFVLLFTIGFVMIASLYAAAASLVSRQEDIGSTSMPVMMLIMLPYFAVIFFNDNPEALRIMALIPFSAPVATPLRVFMDQGEIWEHLLSLGILIAATALAIWFAAKIYERSILRTGKALKWSEALRAKKD</sequence>
<keyword evidence="4 7" id="KW-1133">Transmembrane helix</keyword>
<feature type="domain" description="ABC-2 type transporter transmembrane" evidence="8">
    <location>
        <begin position="62"/>
        <end position="372"/>
    </location>
</feature>
<evidence type="ECO:0000313" key="9">
    <source>
        <dbReference type="EMBL" id="SJN32565.1"/>
    </source>
</evidence>
<feature type="transmembrane region" description="Helical" evidence="7">
    <location>
        <begin position="55"/>
        <end position="74"/>
    </location>
</feature>
<accession>A0A1R4JL83</accession>
<comment type="subcellular location">
    <subcellularLocation>
        <location evidence="1">Cell membrane</location>
        <topology evidence="1">Multi-pass membrane protein</topology>
    </subcellularLocation>
</comment>
<dbReference type="EMBL" id="FUKP01000063">
    <property type="protein sequence ID" value="SJN32565.1"/>
    <property type="molecule type" value="Genomic_DNA"/>
</dbReference>
<evidence type="ECO:0000256" key="5">
    <source>
        <dbReference type="ARBA" id="ARBA00023136"/>
    </source>
</evidence>
<dbReference type="InterPro" id="IPR013525">
    <property type="entry name" value="ABC2_TM"/>
</dbReference>
<feature type="transmembrane region" description="Helical" evidence="7">
    <location>
        <begin position="350"/>
        <end position="372"/>
    </location>
</feature>
<dbReference type="InterPro" id="IPR051449">
    <property type="entry name" value="ABC-2_transporter_component"/>
</dbReference>
<protein>
    <submittedName>
        <fullName evidence="9">Na+ efflux ABC transporter permease</fullName>
    </submittedName>
</protein>
<evidence type="ECO:0000256" key="2">
    <source>
        <dbReference type="ARBA" id="ARBA00022475"/>
    </source>
</evidence>
<keyword evidence="5 7" id="KW-0472">Membrane</keyword>
<dbReference type="PANTHER" id="PTHR30294:SF29">
    <property type="entry name" value="MULTIDRUG ABC TRANSPORTER PERMEASE YBHS-RELATED"/>
    <property type="match status" value="1"/>
</dbReference>
<name>A0A1R4JL83_9MICC</name>
<feature type="region of interest" description="Disordered" evidence="6">
    <location>
        <begin position="1"/>
        <end position="29"/>
    </location>
</feature>
<evidence type="ECO:0000259" key="8">
    <source>
        <dbReference type="Pfam" id="PF12698"/>
    </source>
</evidence>
<feature type="transmembrane region" description="Helical" evidence="7">
    <location>
        <begin position="297"/>
        <end position="318"/>
    </location>
</feature>
<evidence type="ECO:0000256" key="6">
    <source>
        <dbReference type="SAM" id="MobiDB-lite"/>
    </source>
</evidence>
<proteinExistence type="predicted"/>